<sequence length="678" mass="76058">MENSSSNGSLFVSAVGIGVGLGVGLGLALTQLMASSPRGDVTLGGGATAADIESELRCLLVDGQETKISCSDFPYYLREEMRLVLMSAAFPYLSQTILPKHIKVFKDSSHTILLCGQSETCLQSLAKAIANQFNARLLALNIFEFLHQMQHKYGGSSNAQVEVGSVDHGKGNHDLNTRCVHCKNMKLVGEYTSLLSNEKNKDSESSEHDDDDDDDDDDGSGGFSAPVWTLDVKILLQCLYKDLTDLFPYILETRPPNEEAHLQRWTRQMRNDMIKARDEILKHQIVGGLSSYNLECADLSSISLDDYVEIASYLEDILAPAVSYHLMNNQDPKYRNGRLILSSTSLCNGLRIFQASNLEKVSVETKNDSKVTKYNEYEKQICKCTIYNIILYSYKLAIANEAGASFMNISLSTIMSKWCGEAEKSIQALFSLAAKIAPAIIFMDEVDGMLGTRECSNENEVSRRIKNEFMMHWDGVLSKPSENILVLAMTNRPFDLDDAIIRRFEHRIMVGLPTLESRELILHKLLSKENIEGIDFKELGKMTEGYNGSDLKDKKEKEVKGKNVRVENPQNEESKKEKSKDSKDMEAILEEGDEDEMDEVITLRPLTMEDLKQAKDEVSASFASDGVVMNEIKQWNELYGKTRMALSKTMMHERKTAFVTITFYSIEPFLTMALQAMM</sequence>
<evidence type="ECO:0000256" key="5">
    <source>
        <dbReference type="RuleBase" id="RU003651"/>
    </source>
</evidence>
<organism evidence="10 11">
    <name type="scientific">Miscanthus lutarioriparius</name>
    <dbReference type="NCBI Taxonomy" id="422564"/>
    <lineage>
        <taxon>Eukaryota</taxon>
        <taxon>Viridiplantae</taxon>
        <taxon>Streptophyta</taxon>
        <taxon>Embryophyta</taxon>
        <taxon>Tracheophyta</taxon>
        <taxon>Spermatophyta</taxon>
        <taxon>Magnoliopsida</taxon>
        <taxon>Liliopsida</taxon>
        <taxon>Poales</taxon>
        <taxon>Poaceae</taxon>
        <taxon>PACMAD clade</taxon>
        <taxon>Panicoideae</taxon>
        <taxon>Andropogonodae</taxon>
        <taxon>Andropogoneae</taxon>
        <taxon>Saccharinae</taxon>
        <taxon>Miscanthus</taxon>
    </lineage>
</organism>
<evidence type="ECO:0000313" key="11">
    <source>
        <dbReference type="Proteomes" id="UP000604825"/>
    </source>
</evidence>
<feature type="region of interest" description="Disordered" evidence="6">
    <location>
        <begin position="545"/>
        <end position="584"/>
    </location>
</feature>
<comment type="subcellular location">
    <subcellularLocation>
        <location evidence="1">Mitochondrion</location>
    </subcellularLocation>
</comment>
<feature type="compositionally biased region" description="Basic and acidic residues" evidence="6">
    <location>
        <begin position="572"/>
        <end position="584"/>
    </location>
</feature>
<feature type="compositionally biased region" description="Acidic residues" evidence="6">
    <location>
        <begin position="207"/>
        <end position="219"/>
    </location>
</feature>
<accession>A0A811PBJ0</accession>
<keyword evidence="11" id="KW-1185">Reference proteome</keyword>
<dbReference type="Pfam" id="PF00004">
    <property type="entry name" value="AAA"/>
    <property type="match status" value="1"/>
</dbReference>
<evidence type="ECO:0000259" key="8">
    <source>
        <dbReference type="Pfam" id="PF00004"/>
    </source>
</evidence>
<keyword evidence="7" id="KW-0812">Transmembrane</keyword>
<keyword evidence="4" id="KW-0496">Mitochondrion</keyword>
<evidence type="ECO:0000256" key="6">
    <source>
        <dbReference type="SAM" id="MobiDB-lite"/>
    </source>
</evidence>
<dbReference type="PANTHER" id="PTHR45644:SF25">
    <property type="entry name" value="CELL DIVISION CYCLE GENE CDC48-LIKE"/>
    <property type="match status" value="1"/>
</dbReference>
<dbReference type="InterPro" id="IPR003960">
    <property type="entry name" value="ATPase_AAA_CS"/>
</dbReference>
<name>A0A811PBJ0_9POAL</name>
<evidence type="ECO:0000256" key="4">
    <source>
        <dbReference type="ARBA" id="ARBA00023128"/>
    </source>
</evidence>
<evidence type="ECO:0000256" key="7">
    <source>
        <dbReference type="SAM" id="Phobius"/>
    </source>
</evidence>
<evidence type="ECO:0000256" key="2">
    <source>
        <dbReference type="ARBA" id="ARBA00022741"/>
    </source>
</evidence>
<keyword evidence="3 5" id="KW-0067">ATP-binding</keyword>
<comment type="similarity">
    <text evidence="5">Belongs to the AAA ATPase family.</text>
</comment>
<dbReference type="PANTHER" id="PTHR45644">
    <property type="entry name" value="AAA ATPASE, PUTATIVE (AFU_ORTHOLOGUE AFUA_2G12920)-RELATED-RELATED"/>
    <property type="match status" value="1"/>
</dbReference>
<feature type="domain" description="ATPase AAA-type core" evidence="8">
    <location>
        <begin position="397"/>
        <end position="511"/>
    </location>
</feature>
<dbReference type="Gene3D" id="1.10.8.60">
    <property type="match status" value="1"/>
</dbReference>
<comment type="caution">
    <text evidence="10">The sequence shown here is derived from an EMBL/GenBank/DDBJ whole genome shotgun (WGS) entry which is preliminary data.</text>
</comment>
<feature type="compositionally biased region" description="Basic and acidic residues" evidence="6">
    <location>
        <begin position="550"/>
        <end position="565"/>
    </location>
</feature>
<dbReference type="InterPro" id="IPR027417">
    <property type="entry name" value="P-loop_NTPase"/>
</dbReference>
<dbReference type="InterPro" id="IPR051701">
    <property type="entry name" value="Mito_OM_Translocase_MSP1"/>
</dbReference>
<dbReference type="Proteomes" id="UP000604825">
    <property type="component" value="Unassembled WGS sequence"/>
</dbReference>
<protein>
    <submittedName>
        <fullName evidence="10">Uncharacterized protein</fullName>
    </submittedName>
</protein>
<feature type="domain" description="DUF7751" evidence="9">
    <location>
        <begin position="294"/>
        <end position="354"/>
    </location>
</feature>
<dbReference type="OrthoDB" id="646022at2759"/>
<evidence type="ECO:0000256" key="3">
    <source>
        <dbReference type="ARBA" id="ARBA00022840"/>
    </source>
</evidence>
<keyword evidence="7" id="KW-0472">Membrane</keyword>
<proteinExistence type="inferred from homology"/>
<dbReference type="GO" id="GO:0005741">
    <property type="term" value="C:mitochondrial outer membrane"/>
    <property type="evidence" value="ECO:0007669"/>
    <property type="project" value="TreeGrafter"/>
</dbReference>
<dbReference type="EMBL" id="CAJGYO010000006">
    <property type="protein sequence ID" value="CAD6237808.1"/>
    <property type="molecule type" value="Genomic_DNA"/>
</dbReference>
<reference evidence="10" key="1">
    <citation type="submission" date="2020-10" db="EMBL/GenBank/DDBJ databases">
        <authorList>
            <person name="Han B."/>
            <person name="Lu T."/>
            <person name="Zhao Q."/>
            <person name="Huang X."/>
            <person name="Zhao Y."/>
        </authorList>
    </citation>
    <scope>NUCLEOTIDE SEQUENCE</scope>
</reference>
<dbReference type="GO" id="GO:0016887">
    <property type="term" value="F:ATP hydrolysis activity"/>
    <property type="evidence" value="ECO:0007669"/>
    <property type="project" value="InterPro"/>
</dbReference>
<evidence type="ECO:0000313" key="10">
    <source>
        <dbReference type="EMBL" id="CAD6237808.1"/>
    </source>
</evidence>
<dbReference type="SUPFAM" id="SSF52540">
    <property type="entry name" value="P-loop containing nucleoside triphosphate hydrolases"/>
    <property type="match status" value="1"/>
</dbReference>
<keyword evidence="7" id="KW-1133">Transmembrane helix</keyword>
<dbReference type="AlphaFoldDB" id="A0A811PBJ0"/>
<dbReference type="InterPro" id="IPR056653">
    <property type="entry name" value="DUF7751"/>
</dbReference>
<dbReference type="GO" id="GO:0005524">
    <property type="term" value="F:ATP binding"/>
    <property type="evidence" value="ECO:0007669"/>
    <property type="project" value="UniProtKB-KW"/>
</dbReference>
<keyword evidence="2 5" id="KW-0547">Nucleotide-binding</keyword>
<feature type="transmembrane region" description="Helical" evidence="7">
    <location>
        <begin position="6"/>
        <end position="29"/>
    </location>
</feature>
<evidence type="ECO:0000259" key="9">
    <source>
        <dbReference type="Pfam" id="PF24933"/>
    </source>
</evidence>
<gene>
    <name evidence="10" type="ORF">NCGR_LOCUS25216</name>
</gene>
<dbReference type="Gene3D" id="3.40.50.300">
    <property type="entry name" value="P-loop containing nucleotide triphosphate hydrolases"/>
    <property type="match status" value="1"/>
</dbReference>
<feature type="region of interest" description="Disordered" evidence="6">
    <location>
        <begin position="197"/>
        <end position="220"/>
    </location>
</feature>
<dbReference type="Pfam" id="PF24933">
    <property type="entry name" value="DUF7751"/>
    <property type="match status" value="1"/>
</dbReference>
<dbReference type="PROSITE" id="PS00674">
    <property type="entry name" value="AAA"/>
    <property type="match status" value="1"/>
</dbReference>
<evidence type="ECO:0000256" key="1">
    <source>
        <dbReference type="ARBA" id="ARBA00004173"/>
    </source>
</evidence>
<dbReference type="InterPro" id="IPR003959">
    <property type="entry name" value="ATPase_AAA_core"/>
</dbReference>